<name>A0A2Z3JR54_9DEIO</name>
<feature type="domain" description="Bacillithiol biosynthesis BshC N-terminal Rossmann-like" evidence="3">
    <location>
        <begin position="19"/>
        <end position="375"/>
    </location>
</feature>
<dbReference type="GO" id="GO:0016874">
    <property type="term" value="F:ligase activity"/>
    <property type="evidence" value="ECO:0007669"/>
    <property type="project" value="UniProtKB-UniRule"/>
</dbReference>
<reference evidence="5 6" key="1">
    <citation type="submission" date="2018-05" db="EMBL/GenBank/DDBJ databases">
        <title>Complete Genome Sequence of Deinococcus sp. strain 17bor-2.</title>
        <authorList>
            <person name="Srinivasan S."/>
        </authorList>
    </citation>
    <scope>NUCLEOTIDE SEQUENCE [LARGE SCALE GENOMIC DNA]</scope>
    <source>
        <strain evidence="5 6">17bor-2</strain>
    </source>
</reference>
<dbReference type="EC" id="6.-.-.-" evidence="2"/>
<dbReference type="InterPro" id="IPR055398">
    <property type="entry name" value="Rossmann-like_BshC"/>
</dbReference>
<dbReference type="HAMAP" id="MF_01867">
    <property type="entry name" value="BshC"/>
    <property type="match status" value="1"/>
</dbReference>
<accession>A0A2Z3JR54</accession>
<proteinExistence type="inferred from homology"/>
<evidence type="ECO:0000259" key="4">
    <source>
        <dbReference type="Pfam" id="PF24850"/>
    </source>
</evidence>
<dbReference type="InterPro" id="IPR011199">
    <property type="entry name" value="Bacillithiol_biosynth_BshC"/>
</dbReference>
<evidence type="ECO:0000313" key="5">
    <source>
        <dbReference type="EMBL" id="AWN23294.1"/>
    </source>
</evidence>
<dbReference type="EMBL" id="CP029494">
    <property type="protein sequence ID" value="AWN23294.1"/>
    <property type="molecule type" value="Genomic_DNA"/>
</dbReference>
<evidence type="ECO:0000313" key="6">
    <source>
        <dbReference type="Proteomes" id="UP000245368"/>
    </source>
</evidence>
<dbReference type="Proteomes" id="UP000245368">
    <property type="component" value="Chromosome"/>
</dbReference>
<organism evidence="5 6">
    <name type="scientific">Deinococcus irradiatisoli</name>
    <dbReference type="NCBI Taxonomy" id="2202254"/>
    <lineage>
        <taxon>Bacteria</taxon>
        <taxon>Thermotogati</taxon>
        <taxon>Deinococcota</taxon>
        <taxon>Deinococci</taxon>
        <taxon>Deinococcales</taxon>
        <taxon>Deinococcaceae</taxon>
        <taxon>Deinococcus</taxon>
    </lineage>
</organism>
<dbReference type="NCBIfam" id="TIGR03998">
    <property type="entry name" value="thiol_BshC"/>
    <property type="match status" value="1"/>
</dbReference>
<sequence length="531" mass="58491">MTPASTLPSLTEAYRLGQLREFFARTPDELEAALDETRDLDRPALAEALRSYHHDLGLLQPGQKPDAAGKALAAQLDLLAHPQARVVVAGQQAGLLGGPAYSVHKAADAVLLARQLSTEARPVLPVFWIASQDHDVDEVASTSLLDFSEREFRPHLELPRGVPVGRIAWQAAWSEQLLALLGEFDAPLLHKAAVRAHLDFAFQGKTYADVFARLMHRLLGEHGLMVLDPLHPALSRLMAPALRRELERPLEGPQRIEAAAQQLEARGYTPQLRRPAGATNLFVEEENGQRTLLRVAGDSPRSQHFDGYSHTELLELLERDPGRLTPAAGLRPVVQDALLPTAAFVVGPGELAYAAELRGVYELHGLTQPVLWPRLSVTWLEPNVARLLSGFGLTAAQFQRDPEGALGRALARQRDAAALGQERLNTLQAHFTDLSRDLAALDPTLKSSVERTEKRTLARLERHRTQAFKALARAEDDRSGQLARLKKHLLPAGHPQEREMNFLTFLLKHGDAPLKLLLQQAPGTQVELTIP</sequence>
<dbReference type="Pfam" id="PF10079">
    <property type="entry name" value="Rossmann-like_BshC"/>
    <property type="match status" value="1"/>
</dbReference>
<keyword evidence="1 2" id="KW-0436">Ligase</keyword>
<dbReference type="RefSeq" id="WP_109827008.1">
    <property type="nucleotide sequence ID" value="NZ_CP029494.1"/>
</dbReference>
<keyword evidence="6" id="KW-1185">Reference proteome</keyword>
<comment type="similarity">
    <text evidence="2">Belongs to the BshC family.</text>
</comment>
<dbReference type="AlphaFoldDB" id="A0A2Z3JR54"/>
<dbReference type="Pfam" id="PF24850">
    <property type="entry name" value="CC_BshC"/>
    <property type="match status" value="1"/>
</dbReference>
<dbReference type="OrthoDB" id="9765151at2"/>
<gene>
    <name evidence="2 5" type="primary">bshC</name>
    <name evidence="5" type="ORF">DKM44_08680</name>
</gene>
<dbReference type="KEGG" id="dez:DKM44_08680"/>
<feature type="domain" description="Bacillithiol biosynthesis BshC C-terminal coiled-coil" evidence="4">
    <location>
        <begin position="377"/>
        <end position="524"/>
    </location>
</feature>
<evidence type="ECO:0000256" key="2">
    <source>
        <dbReference type="HAMAP-Rule" id="MF_01867"/>
    </source>
</evidence>
<evidence type="ECO:0000256" key="1">
    <source>
        <dbReference type="ARBA" id="ARBA00022598"/>
    </source>
</evidence>
<evidence type="ECO:0000259" key="3">
    <source>
        <dbReference type="Pfam" id="PF10079"/>
    </source>
</evidence>
<protein>
    <recommendedName>
        <fullName evidence="2">Putative cysteine ligase BshC</fullName>
        <ecNumber evidence="2">6.-.-.-</ecNumber>
    </recommendedName>
</protein>
<dbReference type="InterPro" id="IPR055399">
    <property type="entry name" value="CC_BshC"/>
</dbReference>